<dbReference type="SMART" id="SM00028">
    <property type="entry name" value="TPR"/>
    <property type="match status" value="4"/>
</dbReference>
<accession>A0A941E6X2</accession>
<dbReference type="InterPro" id="IPR011990">
    <property type="entry name" value="TPR-like_helical_dom_sf"/>
</dbReference>
<keyword evidence="1" id="KW-0472">Membrane</keyword>
<proteinExistence type="predicted"/>
<feature type="transmembrane region" description="Helical" evidence="1">
    <location>
        <begin position="318"/>
        <end position="338"/>
    </location>
</feature>
<feature type="transmembrane region" description="Helical" evidence="1">
    <location>
        <begin position="252"/>
        <end position="270"/>
    </location>
</feature>
<feature type="transmembrane region" description="Helical" evidence="1">
    <location>
        <begin position="290"/>
        <end position="312"/>
    </location>
</feature>
<dbReference type="SUPFAM" id="SSF48452">
    <property type="entry name" value="TPR-like"/>
    <property type="match status" value="1"/>
</dbReference>
<dbReference type="PANTHER" id="PTHR44809">
    <property type="match status" value="1"/>
</dbReference>
<dbReference type="Pfam" id="PF14559">
    <property type="entry name" value="TPR_19"/>
    <property type="match status" value="1"/>
</dbReference>
<keyword evidence="1" id="KW-0812">Transmembrane</keyword>
<keyword evidence="3" id="KW-1185">Reference proteome</keyword>
<evidence type="ECO:0000256" key="1">
    <source>
        <dbReference type="SAM" id="Phobius"/>
    </source>
</evidence>
<dbReference type="InterPro" id="IPR019734">
    <property type="entry name" value="TPR_rpt"/>
</dbReference>
<name>A0A941E6X2_9ACTN</name>
<dbReference type="Proteomes" id="UP000676325">
    <property type="component" value="Unassembled WGS sequence"/>
</dbReference>
<dbReference type="Pfam" id="PF13181">
    <property type="entry name" value="TPR_8"/>
    <property type="match status" value="1"/>
</dbReference>
<dbReference type="AlphaFoldDB" id="A0A941E6X2"/>
<sequence length="349" mass="37471">MGNDPDTDLQRAQQLLDLGRAAQARELAASALAARPNSPVALRLLARCHMALGEHREAVRIARAAVAADPGAEYGFRILSMALRRIKHHREAADAAAEAVRLAPHEWRAFSALAQSLYRVNRGRALAAAEEARRLAPQNAEPHYLCGALLATLGYRQDEARAAYLRALEIDPQHLPSLNGLALLDERRWRFASARRGFRRALGADPQHHTVQRNLEALVLLRLWGLGWLAVIATLAVIAGRSGGPGRTRALAVGYEAVLLVLFAASAWSAKHGSDALGVRLLRRNRAASACKAVIATSAVLIAIAAVVPGIVEIGAYTAVRVSVTLLNVAVLLLLLALRRRSGGDPDAL</sequence>
<organism evidence="2 3">
    <name type="scientific">Actinospica acidithermotolerans</name>
    <dbReference type="NCBI Taxonomy" id="2828514"/>
    <lineage>
        <taxon>Bacteria</taxon>
        <taxon>Bacillati</taxon>
        <taxon>Actinomycetota</taxon>
        <taxon>Actinomycetes</taxon>
        <taxon>Catenulisporales</taxon>
        <taxon>Actinospicaceae</taxon>
        <taxon>Actinospica</taxon>
    </lineage>
</organism>
<feature type="transmembrane region" description="Helical" evidence="1">
    <location>
        <begin position="219"/>
        <end position="240"/>
    </location>
</feature>
<protein>
    <submittedName>
        <fullName evidence="2">Tetratricopeptide repeat protein</fullName>
    </submittedName>
</protein>
<dbReference type="Gene3D" id="1.25.40.10">
    <property type="entry name" value="Tetratricopeptide repeat domain"/>
    <property type="match status" value="2"/>
</dbReference>
<evidence type="ECO:0000313" key="2">
    <source>
        <dbReference type="EMBL" id="MBR7825048.1"/>
    </source>
</evidence>
<dbReference type="PANTHER" id="PTHR44809:SF1">
    <property type="entry name" value="PROTEIN O-MANNOSYL-TRANSFERASE TMTC1"/>
    <property type="match status" value="1"/>
</dbReference>
<comment type="caution">
    <text evidence="2">The sequence shown here is derived from an EMBL/GenBank/DDBJ whole genome shotgun (WGS) entry which is preliminary data.</text>
</comment>
<gene>
    <name evidence="2" type="ORF">KDK95_01930</name>
</gene>
<dbReference type="InterPro" id="IPR052943">
    <property type="entry name" value="TMTC_O-mannosyl-trnsfr"/>
</dbReference>
<dbReference type="RefSeq" id="WP_212516209.1">
    <property type="nucleotide sequence ID" value="NZ_JAGSOH010000003.1"/>
</dbReference>
<evidence type="ECO:0000313" key="3">
    <source>
        <dbReference type="Proteomes" id="UP000676325"/>
    </source>
</evidence>
<keyword evidence="1" id="KW-1133">Transmembrane helix</keyword>
<dbReference type="EMBL" id="JAGSOH010000003">
    <property type="protein sequence ID" value="MBR7825048.1"/>
    <property type="molecule type" value="Genomic_DNA"/>
</dbReference>
<reference evidence="2" key="1">
    <citation type="submission" date="2021-04" db="EMBL/GenBank/DDBJ databases">
        <title>Genome based classification of Actinospica acidithermotolerans sp. nov., an actinobacterium isolated from an Indonesian hot spring.</title>
        <authorList>
            <person name="Kusuma A.B."/>
            <person name="Putra K.E."/>
            <person name="Nafisah S."/>
            <person name="Loh J."/>
            <person name="Nouioui I."/>
            <person name="Goodfellow M."/>
        </authorList>
    </citation>
    <scope>NUCLEOTIDE SEQUENCE</scope>
    <source>
        <strain evidence="2">MGRD01-02</strain>
    </source>
</reference>